<evidence type="ECO:0000313" key="3">
    <source>
        <dbReference type="Proteomes" id="UP001237780"/>
    </source>
</evidence>
<dbReference type="RefSeq" id="WP_307280137.1">
    <property type="nucleotide sequence ID" value="NZ_JAUSZT010000003.1"/>
</dbReference>
<gene>
    <name evidence="2" type="ORF">QFZ34_002052</name>
</gene>
<keyword evidence="3" id="KW-1185">Reference proteome</keyword>
<reference evidence="2 3" key="1">
    <citation type="submission" date="2023-07" db="EMBL/GenBank/DDBJ databases">
        <title>Comparative genomics of wheat-associated soil bacteria to identify genetic determinants of phenazine resistance.</title>
        <authorList>
            <person name="Mouncey N."/>
        </authorList>
    </citation>
    <scope>NUCLEOTIDE SEQUENCE [LARGE SCALE GENOMIC DNA]</scope>
    <source>
        <strain evidence="2 3">W4I11</strain>
    </source>
</reference>
<name>A0ABU0S810_9HYPH</name>
<evidence type="ECO:0000256" key="1">
    <source>
        <dbReference type="SAM" id="MobiDB-lite"/>
    </source>
</evidence>
<proteinExistence type="predicted"/>
<dbReference type="Proteomes" id="UP001237780">
    <property type="component" value="Unassembled WGS sequence"/>
</dbReference>
<feature type="compositionally biased region" description="Polar residues" evidence="1">
    <location>
        <begin position="161"/>
        <end position="171"/>
    </location>
</feature>
<organism evidence="2 3">
    <name type="scientific">Phyllobacterium ifriqiyense</name>
    <dbReference type="NCBI Taxonomy" id="314238"/>
    <lineage>
        <taxon>Bacteria</taxon>
        <taxon>Pseudomonadati</taxon>
        <taxon>Pseudomonadota</taxon>
        <taxon>Alphaproteobacteria</taxon>
        <taxon>Hyphomicrobiales</taxon>
        <taxon>Phyllobacteriaceae</taxon>
        <taxon>Phyllobacterium</taxon>
    </lineage>
</organism>
<accession>A0ABU0S810</accession>
<dbReference type="EMBL" id="JAUSZT010000003">
    <property type="protein sequence ID" value="MDQ0996870.1"/>
    <property type="molecule type" value="Genomic_DNA"/>
</dbReference>
<evidence type="ECO:0000313" key="2">
    <source>
        <dbReference type="EMBL" id="MDQ0996870.1"/>
    </source>
</evidence>
<protein>
    <submittedName>
        <fullName evidence="2">Uncharacterized protein</fullName>
    </submittedName>
</protein>
<comment type="caution">
    <text evidence="2">The sequence shown here is derived from an EMBL/GenBank/DDBJ whole genome shotgun (WGS) entry which is preliminary data.</text>
</comment>
<feature type="region of interest" description="Disordered" evidence="1">
    <location>
        <begin position="161"/>
        <end position="180"/>
    </location>
</feature>
<sequence length="226" mass="24911">MRNISSGNLALLQARRLVARDFIWLKARTLAGAPFSYGFWNDWGDISAPVLNPDTGLSNTRNFEGSGSLIAIDNIPAVSNISVQNVNVALSQIDPAVENIARGYDLKQAGIEIYRGMFNPDTRLIVDAAFCRFVGFVDNVTITTPKENEAGSIELTCASHTQEMTRGNPDTRSTDSQKRRLSTDRFYEDVTTVGEKEFFWGAKQGKLDTQQSAAWKLKQALALKGS</sequence>